<reference evidence="1 2" key="1">
    <citation type="submission" date="2018-06" db="EMBL/GenBank/DDBJ databases">
        <title>Comparative genomics reveals the genomic features of Rhizophagus irregularis, R. cerebriforme, R. diaphanum and Gigaspora rosea, and their symbiotic lifestyle signature.</title>
        <authorList>
            <person name="Morin E."/>
            <person name="San Clemente H."/>
            <person name="Chen E.C.H."/>
            <person name="De La Providencia I."/>
            <person name="Hainaut M."/>
            <person name="Kuo A."/>
            <person name="Kohler A."/>
            <person name="Murat C."/>
            <person name="Tang N."/>
            <person name="Roy S."/>
            <person name="Loubradou J."/>
            <person name="Henrissat B."/>
            <person name="Grigoriev I.V."/>
            <person name="Corradi N."/>
            <person name="Roux C."/>
            <person name="Martin F.M."/>
        </authorList>
    </citation>
    <scope>NUCLEOTIDE SEQUENCE [LARGE SCALE GENOMIC DNA]</scope>
    <source>
        <strain evidence="1 2">DAOM 227022</strain>
    </source>
</reference>
<keyword evidence="2" id="KW-1185">Reference proteome</keyword>
<sequence length="264" mass="30292">MSSHQNTSLIYKLPIEALYYIFECMTEKDQLNFALSRWCFYKVFRTYHIGYSSPKWFPINITRHVMEGSGDILFSRELEPINNLTRNIPNAPPAANYHDGVLLNGKLYLTIFEKESPICWILDFDIIPLNWRRVNVTFVEFDLDDDEVDELESSNITEYKKQSDVNVRTYKPEMNRQKSIYQPLRSTTAAAISPMIYLFGGECLTTGEPSGTLYVLDPIRMILKEIMGQGGDLPSARKMHSLNAIGSQCLVLFGGRCLMNGKFL</sequence>
<proteinExistence type="predicted"/>
<gene>
    <name evidence="1" type="ORF">C1645_201338</name>
</gene>
<evidence type="ECO:0008006" key="3">
    <source>
        <dbReference type="Google" id="ProtNLM"/>
    </source>
</evidence>
<protein>
    <recommendedName>
        <fullName evidence="3">F-box domain-containing protein</fullName>
    </recommendedName>
</protein>
<dbReference type="AlphaFoldDB" id="A0A397ST78"/>
<dbReference type="InterPro" id="IPR011043">
    <property type="entry name" value="Gal_Oxase/kelch_b-propeller"/>
</dbReference>
<dbReference type="OrthoDB" id="10250130at2759"/>
<dbReference type="SUPFAM" id="SSF50965">
    <property type="entry name" value="Galactose oxidase, central domain"/>
    <property type="match status" value="1"/>
</dbReference>
<evidence type="ECO:0000313" key="2">
    <source>
        <dbReference type="Proteomes" id="UP000265703"/>
    </source>
</evidence>
<dbReference type="EMBL" id="QKYT01000224">
    <property type="protein sequence ID" value="RIA89313.1"/>
    <property type="molecule type" value="Genomic_DNA"/>
</dbReference>
<dbReference type="Gene3D" id="2.120.10.80">
    <property type="entry name" value="Kelch-type beta propeller"/>
    <property type="match status" value="1"/>
</dbReference>
<accession>A0A397ST78</accession>
<organism evidence="1 2">
    <name type="scientific">Glomus cerebriforme</name>
    <dbReference type="NCBI Taxonomy" id="658196"/>
    <lineage>
        <taxon>Eukaryota</taxon>
        <taxon>Fungi</taxon>
        <taxon>Fungi incertae sedis</taxon>
        <taxon>Mucoromycota</taxon>
        <taxon>Glomeromycotina</taxon>
        <taxon>Glomeromycetes</taxon>
        <taxon>Glomerales</taxon>
        <taxon>Glomeraceae</taxon>
        <taxon>Glomus</taxon>
    </lineage>
</organism>
<dbReference type="Proteomes" id="UP000265703">
    <property type="component" value="Unassembled WGS sequence"/>
</dbReference>
<name>A0A397ST78_9GLOM</name>
<dbReference type="InterPro" id="IPR015915">
    <property type="entry name" value="Kelch-typ_b-propeller"/>
</dbReference>
<evidence type="ECO:0000313" key="1">
    <source>
        <dbReference type="EMBL" id="RIA89313.1"/>
    </source>
</evidence>
<comment type="caution">
    <text evidence="1">The sequence shown here is derived from an EMBL/GenBank/DDBJ whole genome shotgun (WGS) entry which is preliminary data.</text>
</comment>